<evidence type="ECO:0000313" key="4">
    <source>
        <dbReference type="EMBL" id="CDP37799.1"/>
    </source>
</evidence>
<feature type="compositionally biased region" description="Polar residues" evidence="2">
    <location>
        <begin position="215"/>
        <end position="228"/>
    </location>
</feature>
<feature type="compositionally biased region" description="Low complexity" evidence="2">
    <location>
        <begin position="186"/>
        <end position="198"/>
    </location>
</feature>
<dbReference type="InterPro" id="IPR001138">
    <property type="entry name" value="Zn2Cys6_DnaBD"/>
</dbReference>
<dbReference type="Gene3D" id="4.10.240.10">
    <property type="entry name" value="Zn(2)-C6 fungal-type DNA-binding domain"/>
    <property type="match status" value="1"/>
</dbReference>
<protein>
    <submittedName>
        <fullName evidence="4">ARAD1D19756p</fullName>
    </submittedName>
</protein>
<dbReference type="PANTHER" id="PTHR46910">
    <property type="entry name" value="TRANSCRIPTION FACTOR PDR1"/>
    <property type="match status" value="1"/>
</dbReference>
<feature type="region of interest" description="Disordered" evidence="2">
    <location>
        <begin position="215"/>
        <end position="295"/>
    </location>
</feature>
<dbReference type="SMART" id="SM00066">
    <property type="entry name" value="GAL4"/>
    <property type="match status" value="1"/>
</dbReference>
<keyword evidence="1" id="KW-0539">Nucleus</keyword>
<organism evidence="4">
    <name type="scientific">Blastobotrys adeninivorans</name>
    <name type="common">Yeast</name>
    <name type="synonym">Arxula adeninivorans</name>
    <dbReference type="NCBI Taxonomy" id="409370"/>
    <lineage>
        <taxon>Eukaryota</taxon>
        <taxon>Fungi</taxon>
        <taxon>Dikarya</taxon>
        <taxon>Ascomycota</taxon>
        <taxon>Saccharomycotina</taxon>
        <taxon>Dipodascomycetes</taxon>
        <taxon>Dipodascales</taxon>
        <taxon>Trichomonascaceae</taxon>
        <taxon>Blastobotrys</taxon>
    </lineage>
</organism>
<dbReference type="Pfam" id="PF00172">
    <property type="entry name" value="Zn_clus"/>
    <property type="match status" value="1"/>
</dbReference>
<feature type="domain" description="Zn(2)-C6 fungal-type" evidence="3">
    <location>
        <begin position="25"/>
        <end position="60"/>
    </location>
</feature>
<evidence type="ECO:0000256" key="2">
    <source>
        <dbReference type="SAM" id="MobiDB-lite"/>
    </source>
</evidence>
<reference evidence="4" key="1">
    <citation type="submission" date="2014-02" db="EMBL/GenBank/DDBJ databases">
        <authorList>
            <person name="Genoscope - CEA"/>
        </authorList>
    </citation>
    <scope>NUCLEOTIDE SEQUENCE</scope>
    <source>
        <strain evidence="4">LS3</strain>
    </source>
</reference>
<proteinExistence type="predicted"/>
<feature type="compositionally biased region" description="Polar residues" evidence="2">
    <location>
        <begin position="87"/>
        <end position="97"/>
    </location>
</feature>
<dbReference type="InterPro" id="IPR050987">
    <property type="entry name" value="AtrR-like"/>
</dbReference>
<dbReference type="PROSITE" id="PS50048">
    <property type="entry name" value="ZN2_CY6_FUNGAL_2"/>
    <property type="match status" value="1"/>
</dbReference>
<name>A0A060TAI7_BLAAD</name>
<evidence type="ECO:0000256" key="1">
    <source>
        <dbReference type="ARBA" id="ARBA00023242"/>
    </source>
</evidence>
<dbReference type="CDD" id="cd00067">
    <property type="entry name" value="GAL4"/>
    <property type="match status" value="1"/>
</dbReference>
<dbReference type="EMBL" id="HG937694">
    <property type="protein sequence ID" value="CDP37799.1"/>
    <property type="molecule type" value="Genomic_DNA"/>
</dbReference>
<dbReference type="SUPFAM" id="SSF57701">
    <property type="entry name" value="Zn2/Cys6 DNA-binding domain"/>
    <property type="match status" value="1"/>
</dbReference>
<evidence type="ECO:0000259" key="3">
    <source>
        <dbReference type="PROSITE" id="PS50048"/>
    </source>
</evidence>
<feature type="compositionally biased region" description="Low complexity" evidence="2">
    <location>
        <begin position="280"/>
        <end position="295"/>
    </location>
</feature>
<accession>A0A060TAI7</accession>
<sequence>MDQNPDNSRRGSAQLSRRRMRTPVACNYCRRHKIRCSGLDPDSSSSKCTNCIRYNEECIYTPVSGVAASIRTIPGPMLTLPPPGSHPHQQAPSTNPHSVPPNHMPPNAAAVHPNSNPHGFAAPNATHLTTHPPGMARHSAHPYYYYPSYRPVAQAGPGEPTPTSASPAPADPSRRPSADTVSTNYPVTTPSPMMTPNPNAYSSNLSYFTTAPAGSSPTYANNQSSTIPTAPAPRIADAQPQPQQPQPSSSSPPSSSSYSSAQKRQAPFRHRVSIADLVNDPDQVNDNDTNNDAND</sequence>
<reference evidence="4" key="2">
    <citation type="submission" date="2014-06" db="EMBL/GenBank/DDBJ databases">
        <title>The complete genome of Blastobotrys (Arxula) adeninivorans LS3 - a yeast of biotechnological interest.</title>
        <authorList>
            <person name="Kunze G."/>
            <person name="Gaillardin C."/>
            <person name="Czernicka M."/>
            <person name="Durrens P."/>
            <person name="Martin T."/>
            <person name="Boer E."/>
            <person name="Gabaldon T."/>
            <person name="Cruz J."/>
            <person name="Talla E."/>
            <person name="Marck C."/>
            <person name="Goffeau A."/>
            <person name="Barbe V."/>
            <person name="Baret P."/>
            <person name="Baronian K."/>
            <person name="Beier S."/>
            <person name="Bleykasten C."/>
            <person name="Bode R."/>
            <person name="Casaregola S."/>
            <person name="Despons L."/>
            <person name="Fairhead C."/>
            <person name="Giersberg M."/>
            <person name="Gierski P."/>
            <person name="Hahnel U."/>
            <person name="Hartmann A."/>
            <person name="Jankowska D."/>
            <person name="Jubin C."/>
            <person name="Jung P."/>
            <person name="Lafontaine I."/>
            <person name="Leh-Louis V."/>
            <person name="Lemaire M."/>
            <person name="Marcet-Houben M."/>
            <person name="Mascher M."/>
            <person name="Morel G."/>
            <person name="Richard G.-F."/>
            <person name="Riechen J."/>
            <person name="Sacerdot C."/>
            <person name="Sarkar A."/>
            <person name="Savel G."/>
            <person name="Schacherer J."/>
            <person name="Sherman D."/>
            <person name="Straub M.-L."/>
            <person name="Stein N."/>
            <person name="Thierry A."/>
            <person name="Trautwein-Schult A."/>
            <person name="Westhof E."/>
            <person name="Worch S."/>
            <person name="Dujon B."/>
            <person name="Souciet J.-L."/>
            <person name="Wincker P."/>
            <person name="Scholz U."/>
            <person name="Neuveglise N."/>
        </authorList>
    </citation>
    <scope>NUCLEOTIDE SEQUENCE</scope>
    <source>
        <strain evidence="4">LS3</strain>
    </source>
</reference>
<dbReference type="AlphaFoldDB" id="A0A060TAI7"/>
<feature type="region of interest" description="Disordered" evidence="2">
    <location>
        <begin position="154"/>
        <end position="198"/>
    </location>
</feature>
<dbReference type="GO" id="GO:0008270">
    <property type="term" value="F:zinc ion binding"/>
    <property type="evidence" value="ECO:0007669"/>
    <property type="project" value="InterPro"/>
</dbReference>
<feature type="compositionally biased region" description="Low complexity" evidence="2">
    <location>
        <begin position="246"/>
        <end position="262"/>
    </location>
</feature>
<dbReference type="GO" id="GO:0000981">
    <property type="term" value="F:DNA-binding transcription factor activity, RNA polymerase II-specific"/>
    <property type="evidence" value="ECO:0007669"/>
    <property type="project" value="InterPro"/>
</dbReference>
<dbReference type="InterPro" id="IPR036864">
    <property type="entry name" value="Zn2-C6_fun-type_DNA-bd_sf"/>
</dbReference>
<dbReference type="PROSITE" id="PS00463">
    <property type="entry name" value="ZN2_CY6_FUNGAL_1"/>
    <property type="match status" value="1"/>
</dbReference>
<gene>
    <name evidence="4" type="ORF">GNLVRS02_ARAD1D19756g</name>
</gene>
<dbReference type="PANTHER" id="PTHR46910:SF1">
    <property type="entry name" value="MISCELLANEOUS ZN(II)2CYS6 TRANSCRIPTION FACTOR (EUROFUNG)-RELATED"/>
    <property type="match status" value="1"/>
</dbReference>
<feature type="region of interest" description="Disordered" evidence="2">
    <location>
        <begin position="79"/>
        <end position="134"/>
    </location>
</feature>